<keyword evidence="2 6" id="KW-0812">Transmembrane</keyword>
<feature type="transmembrane region" description="Helical" evidence="6">
    <location>
        <begin position="71"/>
        <end position="99"/>
    </location>
</feature>
<evidence type="ECO:0000256" key="4">
    <source>
        <dbReference type="ARBA" id="ARBA00023136"/>
    </source>
</evidence>
<evidence type="ECO:0000256" key="5">
    <source>
        <dbReference type="SAM" id="MobiDB-lite"/>
    </source>
</evidence>
<protein>
    <submittedName>
        <fullName evidence="7">Colicin V production CvpA</fullName>
    </submittedName>
</protein>
<organism evidence="7 8">
    <name type="scientific">Paracoccus zhejiangensis</name>
    <dbReference type="NCBI Taxonomy" id="1077935"/>
    <lineage>
        <taxon>Bacteria</taxon>
        <taxon>Pseudomonadati</taxon>
        <taxon>Pseudomonadota</taxon>
        <taxon>Alphaproteobacteria</taxon>
        <taxon>Rhodobacterales</taxon>
        <taxon>Paracoccaceae</taxon>
        <taxon>Paracoccus</taxon>
    </lineage>
</organism>
<evidence type="ECO:0000256" key="1">
    <source>
        <dbReference type="ARBA" id="ARBA00004141"/>
    </source>
</evidence>
<feature type="transmembrane region" description="Helical" evidence="6">
    <location>
        <begin position="111"/>
        <end position="131"/>
    </location>
</feature>
<feature type="transmembrane region" description="Helical" evidence="6">
    <location>
        <begin position="6"/>
        <end position="24"/>
    </location>
</feature>
<feature type="region of interest" description="Disordered" evidence="5">
    <location>
        <begin position="186"/>
        <end position="223"/>
    </location>
</feature>
<dbReference type="InterPro" id="IPR003825">
    <property type="entry name" value="Colicin-V_CvpA"/>
</dbReference>
<dbReference type="Proteomes" id="UP000234530">
    <property type="component" value="Chromosome"/>
</dbReference>
<evidence type="ECO:0000256" key="2">
    <source>
        <dbReference type="ARBA" id="ARBA00022692"/>
    </source>
</evidence>
<dbReference type="InterPro" id="IPR052719">
    <property type="entry name" value="CvpA-like"/>
</dbReference>
<name>A0A2H5EUN4_9RHOB</name>
<dbReference type="RefSeq" id="WP_101751057.1">
    <property type="nucleotide sequence ID" value="NZ_CP025430.1"/>
</dbReference>
<gene>
    <name evidence="7" type="ORF">CX676_01605</name>
</gene>
<dbReference type="AlphaFoldDB" id="A0A2H5EUN4"/>
<evidence type="ECO:0000313" key="8">
    <source>
        <dbReference type="Proteomes" id="UP000234530"/>
    </source>
</evidence>
<evidence type="ECO:0000256" key="3">
    <source>
        <dbReference type="ARBA" id="ARBA00022989"/>
    </source>
</evidence>
<dbReference type="Pfam" id="PF02674">
    <property type="entry name" value="Colicin_V"/>
    <property type="match status" value="1"/>
</dbReference>
<feature type="transmembrane region" description="Helical" evidence="6">
    <location>
        <begin position="31"/>
        <end position="51"/>
    </location>
</feature>
<reference evidence="7 8" key="1">
    <citation type="journal article" date="2013" name="Antonie Van Leeuwenhoek">
        <title>Paracoccus zhejiangensis sp. nov., isolated from activated sludge in wastewater-treatment system.</title>
        <authorList>
            <person name="Wu Z.G."/>
            <person name="Zhang D.F."/>
            <person name="Liu Y.L."/>
            <person name="Wang F."/>
            <person name="Jiang X."/>
            <person name="Li C."/>
            <person name="Li S.P."/>
            <person name="Hong Q."/>
            <person name="Li W.J."/>
        </authorList>
    </citation>
    <scope>NUCLEOTIDE SEQUENCE [LARGE SCALE GENOMIC DNA]</scope>
    <source>
        <strain evidence="7 8">J6</strain>
    </source>
</reference>
<evidence type="ECO:0000313" key="7">
    <source>
        <dbReference type="EMBL" id="AUH63015.1"/>
    </source>
</evidence>
<accession>A0A2H5EUN4</accession>
<dbReference type="PANTHER" id="PTHR36926:SF1">
    <property type="entry name" value="COLICIN V PRODUCTION PROTEIN"/>
    <property type="match status" value="1"/>
</dbReference>
<proteinExistence type="predicted"/>
<keyword evidence="4 6" id="KW-0472">Membrane</keyword>
<comment type="subcellular location">
    <subcellularLocation>
        <location evidence="1">Membrane</location>
        <topology evidence="1">Multi-pass membrane protein</topology>
    </subcellularLocation>
</comment>
<feature type="compositionally biased region" description="Low complexity" evidence="5">
    <location>
        <begin position="187"/>
        <end position="223"/>
    </location>
</feature>
<dbReference type="GO" id="GO:0016020">
    <property type="term" value="C:membrane"/>
    <property type="evidence" value="ECO:0007669"/>
    <property type="project" value="UniProtKB-SubCell"/>
</dbReference>
<dbReference type="EMBL" id="CP025430">
    <property type="protein sequence ID" value="AUH63015.1"/>
    <property type="molecule type" value="Genomic_DNA"/>
</dbReference>
<dbReference type="OrthoDB" id="9806894at2"/>
<sequence>MDGFTIIDGIVAAVIILSAILAYSRGFVRESLAILGWIGAAILAFLFAGTMRPLIGQIPYLRDFLGDNCELSMIAGFAVVFALALVVFSIITPLFSSVVQRSALGGIDQGMGFLFGVARGVLLIAVAFIVYDRVMTSQSVPMVENSRSAQVFARLGNQMNDSLPDDAPGWIENRYEQLVGSCGSTGAAVDATTETPAAPATDAAPETAPEAPAAPEAPVAPSN</sequence>
<keyword evidence="3 6" id="KW-1133">Transmembrane helix</keyword>
<dbReference type="PANTHER" id="PTHR36926">
    <property type="entry name" value="COLICIN V PRODUCTION PROTEIN"/>
    <property type="match status" value="1"/>
</dbReference>
<dbReference type="KEGG" id="pzh:CX676_01605"/>
<keyword evidence="8" id="KW-1185">Reference proteome</keyword>
<dbReference type="GO" id="GO:0009403">
    <property type="term" value="P:toxin biosynthetic process"/>
    <property type="evidence" value="ECO:0007669"/>
    <property type="project" value="InterPro"/>
</dbReference>
<evidence type="ECO:0000256" key="6">
    <source>
        <dbReference type="SAM" id="Phobius"/>
    </source>
</evidence>